<proteinExistence type="predicted"/>
<accession>A0A6G1QP57</accession>
<gene>
    <name evidence="1" type="ORF">EXN66_Car019953</name>
</gene>
<sequence length="66" mass="7402">MKGMYFCVSTATSSSNMPITMVVDLCAHKQATSTHLLAGTQNLCPVSIEEYHIQFTKRPQKHMQTQ</sequence>
<name>A0A6G1QP57_CHAAH</name>
<keyword evidence="2" id="KW-1185">Reference proteome</keyword>
<dbReference type="EMBL" id="CM015731">
    <property type="protein sequence ID" value="KAF3704264.1"/>
    <property type="molecule type" value="Genomic_DNA"/>
</dbReference>
<protein>
    <submittedName>
        <fullName evidence="1">Uncharacterized protein</fullName>
    </submittedName>
</protein>
<dbReference type="AlphaFoldDB" id="A0A6G1QP57"/>
<reference evidence="1 2" key="1">
    <citation type="submission" date="2019-02" db="EMBL/GenBank/DDBJ databases">
        <title>Opniocepnalus argus genome.</title>
        <authorList>
            <person name="Zhou C."/>
            <person name="Xiao S."/>
        </authorList>
    </citation>
    <scope>NUCLEOTIDE SEQUENCE [LARGE SCALE GENOMIC DNA]</scope>
    <source>
        <strain evidence="1">OARG1902GOOAL</strain>
        <tissue evidence="1">Muscle</tissue>
    </source>
</reference>
<organism evidence="1 2">
    <name type="scientific">Channa argus</name>
    <name type="common">Northern snakehead</name>
    <name type="synonym">Ophicephalus argus</name>
    <dbReference type="NCBI Taxonomy" id="215402"/>
    <lineage>
        <taxon>Eukaryota</taxon>
        <taxon>Metazoa</taxon>
        <taxon>Chordata</taxon>
        <taxon>Craniata</taxon>
        <taxon>Vertebrata</taxon>
        <taxon>Euteleostomi</taxon>
        <taxon>Actinopterygii</taxon>
        <taxon>Neopterygii</taxon>
        <taxon>Teleostei</taxon>
        <taxon>Neoteleostei</taxon>
        <taxon>Acanthomorphata</taxon>
        <taxon>Anabantaria</taxon>
        <taxon>Anabantiformes</taxon>
        <taxon>Channoidei</taxon>
        <taxon>Channidae</taxon>
        <taxon>Channa</taxon>
    </lineage>
</organism>
<reference evidence="2" key="2">
    <citation type="submission" date="2019-02" db="EMBL/GenBank/DDBJ databases">
        <title>Opniocepnalus argus Var Kimnra genome.</title>
        <authorList>
            <person name="Zhou C."/>
            <person name="Xiao S."/>
        </authorList>
    </citation>
    <scope>NUCLEOTIDE SEQUENCE [LARGE SCALE GENOMIC DNA]</scope>
</reference>
<dbReference type="Proteomes" id="UP000503349">
    <property type="component" value="Chromosome 20"/>
</dbReference>
<evidence type="ECO:0000313" key="2">
    <source>
        <dbReference type="Proteomes" id="UP000503349"/>
    </source>
</evidence>
<evidence type="ECO:0000313" key="1">
    <source>
        <dbReference type="EMBL" id="KAF3704264.1"/>
    </source>
</evidence>